<feature type="domain" description="VOC" evidence="1">
    <location>
        <begin position="2"/>
        <end position="127"/>
    </location>
</feature>
<dbReference type="CDD" id="cd07241">
    <property type="entry name" value="VOC_BsYyaH"/>
    <property type="match status" value="1"/>
</dbReference>
<dbReference type="PANTHER" id="PTHR36113:SF1">
    <property type="entry name" value="GLYOXALASE_BLEOMYCIN RESISTANCE PROTEIN_DIOXYGENASE"/>
    <property type="match status" value="1"/>
</dbReference>
<keyword evidence="3" id="KW-1185">Reference proteome</keyword>
<dbReference type="Proteomes" id="UP000255036">
    <property type="component" value="Unassembled WGS sequence"/>
</dbReference>
<dbReference type="PROSITE" id="PS51819">
    <property type="entry name" value="VOC"/>
    <property type="match status" value="1"/>
</dbReference>
<protein>
    <submittedName>
        <fullName evidence="2">Glyoxalase</fullName>
    </submittedName>
</protein>
<dbReference type="Gene3D" id="3.10.180.10">
    <property type="entry name" value="2,3-Dihydroxybiphenyl 1,2-Dioxygenase, domain 1"/>
    <property type="match status" value="1"/>
</dbReference>
<evidence type="ECO:0000259" key="1">
    <source>
        <dbReference type="PROSITE" id="PS51819"/>
    </source>
</evidence>
<name>A0A371ASY0_9FIRM</name>
<dbReference type="InterPro" id="IPR029068">
    <property type="entry name" value="Glyas_Bleomycin-R_OHBP_Dase"/>
</dbReference>
<dbReference type="SUPFAM" id="SSF54593">
    <property type="entry name" value="Glyoxalase/Bleomycin resistance protein/Dihydroxybiphenyl dioxygenase"/>
    <property type="match status" value="1"/>
</dbReference>
<dbReference type="AlphaFoldDB" id="A0A371ASY0"/>
<dbReference type="InterPro" id="IPR004360">
    <property type="entry name" value="Glyas_Fos-R_dOase_dom"/>
</dbReference>
<evidence type="ECO:0000313" key="2">
    <source>
        <dbReference type="EMBL" id="RDU22642.1"/>
    </source>
</evidence>
<dbReference type="PANTHER" id="PTHR36113">
    <property type="entry name" value="LYASE, PUTATIVE-RELATED-RELATED"/>
    <property type="match status" value="1"/>
</dbReference>
<organism evidence="2 3">
    <name type="scientific">Anaerosacchariphilus polymeriproducens</name>
    <dbReference type="NCBI Taxonomy" id="1812858"/>
    <lineage>
        <taxon>Bacteria</taxon>
        <taxon>Bacillati</taxon>
        <taxon>Bacillota</taxon>
        <taxon>Clostridia</taxon>
        <taxon>Lachnospirales</taxon>
        <taxon>Lachnospiraceae</taxon>
        <taxon>Anaerosacchariphilus</taxon>
    </lineage>
</organism>
<dbReference type="OrthoDB" id="9789012at2"/>
<sequence length="127" mass="14418">MQVNHIALYVNDLEAMKDFYIKYFGASANSKYHNVKTGLQTYFLSFEDGTRIEIMNKPNVTQKEGTLERCGYIHVAFSVGNQEKVDELTETLKDDGYQVISGPRTTGDGYYESCILDPEQNMIEIVA</sequence>
<reference evidence="2 3" key="1">
    <citation type="submission" date="2018-07" db="EMBL/GenBank/DDBJ databases">
        <title>Anaerosacharophilus polymeroproducens gen. nov. sp. nov., an anaerobic bacterium isolated from salt field.</title>
        <authorList>
            <person name="Kim W."/>
            <person name="Yang S.-H."/>
            <person name="Oh J."/>
            <person name="Lee J.-H."/>
            <person name="Kwon K.K."/>
        </authorList>
    </citation>
    <scope>NUCLEOTIDE SEQUENCE [LARGE SCALE GENOMIC DNA]</scope>
    <source>
        <strain evidence="2 3">MCWD5</strain>
    </source>
</reference>
<accession>A0A371ASY0</accession>
<gene>
    <name evidence="2" type="ORF">DWV06_15340</name>
</gene>
<comment type="caution">
    <text evidence="2">The sequence shown here is derived from an EMBL/GenBank/DDBJ whole genome shotgun (WGS) entry which is preliminary data.</text>
</comment>
<proteinExistence type="predicted"/>
<evidence type="ECO:0000313" key="3">
    <source>
        <dbReference type="Proteomes" id="UP000255036"/>
    </source>
</evidence>
<dbReference type="RefSeq" id="WP_115483052.1">
    <property type="nucleotide sequence ID" value="NZ_QRCT01000049.1"/>
</dbReference>
<dbReference type="InterPro" id="IPR051332">
    <property type="entry name" value="Fosfomycin_Res_Enzymes"/>
</dbReference>
<dbReference type="EMBL" id="QRCT01000049">
    <property type="protein sequence ID" value="RDU22642.1"/>
    <property type="molecule type" value="Genomic_DNA"/>
</dbReference>
<dbReference type="InterPro" id="IPR037523">
    <property type="entry name" value="VOC_core"/>
</dbReference>
<dbReference type="Pfam" id="PF00903">
    <property type="entry name" value="Glyoxalase"/>
    <property type="match status" value="1"/>
</dbReference>